<dbReference type="GO" id="GO:0005524">
    <property type="term" value="F:ATP binding"/>
    <property type="evidence" value="ECO:0007669"/>
    <property type="project" value="UniProtKB-KW"/>
</dbReference>
<name>A0A9X2P1Z2_9BACT</name>
<evidence type="ECO:0000259" key="1">
    <source>
        <dbReference type="Pfam" id="PF13173"/>
    </source>
</evidence>
<dbReference type="PANTHER" id="PTHR43566:SF1">
    <property type="entry name" value="AAA+ ATPASE DOMAIN-CONTAINING PROTEIN"/>
    <property type="match status" value="1"/>
</dbReference>
<dbReference type="Proteomes" id="UP001142175">
    <property type="component" value="Unassembled WGS sequence"/>
</dbReference>
<evidence type="ECO:0000259" key="2">
    <source>
        <dbReference type="Pfam" id="PF13635"/>
    </source>
</evidence>
<dbReference type="Pfam" id="PF13173">
    <property type="entry name" value="AAA_14"/>
    <property type="match status" value="1"/>
</dbReference>
<dbReference type="RefSeq" id="WP_258421836.1">
    <property type="nucleotide sequence ID" value="NZ_JANSUY010000001.1"/>
</dbReference>
<dbReference type="InterPro" id="IPR027417">
    <property type="entry name" value="P-loop_NTPase"/>
</dbReference>
<keyword evidence="4" id="KW-1185">Reference proteome</keyword>
<organism evidence="3 4">
    <name type="scientific">Aquiflexum gelatinilyticum</name>
    <dbReference type="NCBI Taxonomy" id="2961943"/>
    <lineage>
        <taxon>Bacteria</taxon>
        <taxon>Pseudomonadati</taxon>
        <taxon>Bacteroidota</taxon>
        <taxon>Cytophagia</taxon>
        <taxon>Cytophagales</taxon>
        <taxon>Cyclobacteriaceae</taxon>
        <taxon>Aquiflexum</taxon>
    </lineage>
</organism>
<keyword evidence="3" id="KW-0067">ATP-binding</keyword>
<dbReference type="EMBL" id="JANSUY010000001">
    <property type="protein sequence ID" value="MCR9013946.1"/>
    <property type="molecule type" value="Genomic_DNA"/>
</dbReference>
<accession>A0A9X2P1Z2</accession>
<proteinExistence type="predicted"/>
<dbReference type="Pfam" id="PF13635">
    <property type="entry name" value="DUF4143"/>
    <property type="match status" value="1"/>
</dbReference>
<dbReference type="SUPFAM" id="SSF52540">
    <property type="entry name" value="P-loop containing nucleoside triphosphate hydrolases"/>
    <property type="match status" value="1"/>
</dbReference>
<gene>
    <name evidence="3" type="ORF">NU887_02800</name>
</gene>
<dbReference type="Gene3D" id="3.40.50.300">
    <property type="entry name" value="P-loop containing nucleotide triphosphate hydrolases"/>
    <property type="match status" value="1"/>
</dbReference>
<dbReference type="PANTHER" id="PTHR43566">
    <property type="entry name" value="CONSERVED PROTEIN"/>
    <property type="match status" value="1"/>
</dbReference>
<keyword evidence="3" id="KW-0547">Nucleotide-binding</keyword>
<feature type="domain" description="AAA" evidence="1">
    <location>
        <begin position="18"/>
        <end position="137"/>
    </location>
</feature>
<reference evidence="3" key="1">
    <citation type="submission" date="2022-08" db="EMBL/GenBank/DDBJ databases">
        <authorList>
            <person name="Zhang D."/>
        </authorList>
    </citation>
    <scope>NUCLEOTIDE SEQUENCE</scope>
    <source>
        <strain evidence="3">XJ19-11</strain>
    </source>
</reference>
<protein>
    <submittedName>
        <fullName evidence="3">ATP-binding protein</fullName>
    </submittedName>
</protein>
<feature type="domain" description="DUF4143" evidence="2">
    <location>
        <begin position="184"/>
        <end position="340"/>
    </location>
</feature>
<dbReference type="AlphaFoldDB" id="A0A9X2P1Z2"/>
<dbReference type="InterPro" id="IPR025420">
    <property type="entry name" value="DUF4143"/>
</dbReference>
<evidence type="ECO:0000313" key="4">
    <source>
        <dbReference type="Proteomes" id="UP001142175"/>
    </source>
</evidence>
<evidence type="ECO:0000313" key="3">
    <source>
        <dbReference type="EMBL" id="MCR9013946.1"/>
    </source>
</evidence>
<dbReference type="InterPro" id="IPR041682">
    <property type="entry name" value="AAA_14"/>
</dbReference>
<sequence>MDIERLQRHWIGEKLHKGKVIIVIGPRQVGKTTLVNELLKSESFLFLDGDDPTVRELLNSPNTEQLKSILGNYSLVFIDEAQRIKDIGITLKIIHDRFKDVQLLVSGSSSFELSGLTQEPLTGRKWTFFLYPISWEEWEKQVGYVRAEQSIEERLVFGMYPEILTNVPDQKELLLELSESYLYKDIFSLGLIKKPDAIHRLLQALAYQVGNEVSFNELSNLLKIDVKTVISYIELLEQAFVIFRLGTFSRNLHNEIKTNKKIYFYDNGVRNALINNFQPVSLRNDIGALWENFLISERVKLLEYHKMNRDIFFWRTKFQQEIDFVETFDGKVLGFEFKWNPKQKVNFPASFIETYQAETKVIHRDNFREFVMGI</sequence>
<comment type="caution">
    <text evidence="3">The sequence shown here is derived from an EMBL/GenBank/DDBJ whole genome shotgun (WGS) entry which is preliminary data.</text>
</comment>